<sequence>MNPEDSVSNRLEAFIDESKRLVASAPAEVLGYIALLAGVATWVDLQLWDYGGELLVGVIGLVAGYYLMTNMLIKSGLVTDGMRGSFGAYFGVGIVVGIGTTIGLLLLIIPGLLLIVRWMPAYGYVLADGESVSDALGKSWDVTGDHFWPIAIIAGALVTIALSPVAVAAFAFADYETFSVPVMVGINVLTYLSAALSTAVGLAVYSLLAYPDREVSDVFE</sequence>
<dbReference type="Proteomes" id="UP000460290">
    <property type="component" value="Unassembled WGS sequence"/>
</dbReference>
<feature type="transmembrane region" description="Helical" evidence="1">
    <location>
        <begin position="21"/>
        <end position="42"/>
    </location>
</feature>
<evidence type="ECO:0000256" key="1">
    <source>
        <dbReference type="SAM" id="Phobius"/>
    </source>
</evidence>
<evidence type="ECO:0008006" key="4">
    <source>
        <dbReference type="Google" id="ProtNLM"/>
    </source>
</evidence>
<feature type="transmembrane region" description="Helical" evidence="1">
    <location>
        <begin position="184"/>
        <end position="208"/>
    </location>
</feature>
<comment type="caution">
    <text evidence="2">The sequence shown here is derived from an EMBL/GenBank/DDBJ whole genome shotgun (WGS) entry which is preliminary data.</text>
</comment>
<dbReference type="EMBL" id="WTYZ01000001">
    <property type="protein sequence ID" value="MXO83355.1"/>
    <property type="molecule type" value="Genomic_DNA"/>
</dbReference>
<proteinExistence type="predicted"/>
<keyword evidence="1" id="KW-0812">Transmembrane</keyword>
<gene>
    <name evidence="2" type="ORF">GRI35_08260</name>
</gene>
<evidence type="ECO:0000313" key="2">
    <source>
        <dbReference type="EMBL" id="MXO83355.1"/>
    </source>
</evidence>
<organism evidence="2 3">
    <name type="scientific">Pontixanthobacter aestiaquae</name>
    <dbReference type="NCBI Taxonomy" id="1509367"/>
    <lineage>
        <taxon>Bacteria</taxon>
        <taxon>Pseudomonadati</taxon>
        <taxon>Pseudomonadota</taxon>
        <taxon>Alphaproteobacteria</taxon>
        <taxon>Sphingomonadales</taxon>
        <taxon>Erythrobacteraceae</taxon>
        <taxon>Pontixanthobacter</taxon>
    </lineage>
</organism>
<dbReference type="RefSeq" id="WP_160613717.1">
    <property type="nucleotide sequence ID" value="NZ_JAUFQM010000001.1"/>
</dbReference>
<name>A0A844Z606_9SPHN</name>
<keyword evidence="1" id="KW-0472">Membrane</keyword>
<dbReference type="OrthoDB" id="7433223at2"/>
<protein>
    <recommendedName>
        <fullName evidence="4">DUF4013 domain-containing protein</fullName>
    </recommendedName>
</protein>
<dbReference type="AlphaFoldDB" id="A0A844Z606"/>
<evidence type="ECO:0000313" key="3">
    <source>
        <dbReference type="Proteomes" id="UP000460290"/>
    </source>
</evidence>
<feature type="transmembrane region" description="Helical" evidence="1">
    <location>
        <begin position="54"/>
        <end position="73"/>
    </location>
</feature>
<accession>A0A844Z606</accession>
<keyword evidence="1" id="KW-1133">Transmembrane helix</keyword>
<feature type="transmembrane region" description="Helical" evidence="1">
    <location>
        <begin position="147"/>
        <end position="172"/>
    </location>
</feature>
<keyword evidence="3" id="KW-1185">Reference proteome</keyword>
<feature type="transmembrane region" description="Helical" evidence="1">
    <location>
        <begin position="85"/>
        <end position="116"/>
    </location>
</feature>
<reference evidence="2 3" key="1">
    <citation type="submission" date="2019-12" db="EMBL/GenBank/DDBJ databases">
        <title>Genomic-based taxomic classification of the family Erythrobacteraceae.</title>
        <authorList>
            <person name="Xu L."/>
        </authorList>
    </citation>
    <scope>NUCLEOTIDE SEQUENCE [LARGE SCALE GENOMIC DNA]</scope>
    <source>
        <strain evidence="2 3">KCTC 42006</strain>
    </source>
</reference>